<dbReference type="InterPro" id="IPR003477">
    <property type="entry name" value="PemK-like"/>
</dbReference>
<keyword evidence="3" id="KW-0378">Hydrolase</keyword>
<proteinExistence type="inferred from homology"/>
<dbReference type="Pfam" id="PF02452">
    <property type="entry name" value="PemK_toxin"/>
    <property type="match status" value="1"/>
</dbReference>
<keyword evidence="4" id="KW-1185">Reference proteome</keyword>
<dbReference type="EMBL" id="JAUSTY010000003">
    <property type="protein sequence ID" value="MDQ0164892.1"/>
    <property type="molecule type" value="Genomic_DNA"/>
</dbReference>
<comment type="similarity">
    <text evidence="1">Belongs to the PemK/MazF family.</text>
</comment>
<keyword evidence="2" id="KW-1277">Toxin-antitoxin system</keyword>
<dbReference type="Gene3D" id="2.30.30.110">
    <property type="match status" value="1"/>
</dbReference>
<comment type="caution">
    <text evidence="3">The sequence shown here is derived from an EMBL/GenBank/DDBJ whole genome shotgun (WGS) entry which is preliminary data.</text>
</comment>
<evidence type="ECO:0000313" key="4">
    <source>
        <dbReference type="Proteomes" id="UP001235840"/>
    </source>
</evidence>
<dbReference type="EC" id="3.1.-.-" evidence="3"/>
<dbReference type="GO" id="GO:0016787">
    <property type="term" value="F:hydrolase activity"/>
    <property type="evidence" value="ECO:0007669"/>
    <property type="project" value="UniProtKB-KW"/>
</dbReference>
<name>A0ABT9VV75_9BACI</name>
<reference evidence="3 4" key="1">
    <citation type="submission" date="2023-07" db="EMBL/GenBank/DDBJ databases">
        <title>Genomic Encyclopedia of Type Strains, Phase IV (KMG-IV): sequencing the most valuable type-strain genomes for metagenomic binning, comparative biology and taxonomic classification.</title>
        <authorList>
            <person name="Goeker M."/>
        </authorList>
    </citation>
    <scope>NUCLEOTIDE SEQUENCE [LARGE SCALE GENOMIC DNA]</scope>
    <source>
        <strain evidence="3 4">DSM 12751</strain>
    </source>
</reference>
<accession>A0ABT9VV75</accession>
<gene>
    <name evidence="3" type="ORF">J2S11_000792</name>
</gene>
<organism evidence="3 4">
    <name type="scientific">Caldalkalibacillus horti</name>
    <dbReference type="NCBI Taxonomy" id="77523"/>
    <lineage>
        <taxon>Bacteria</taxon>
        <taxon>Bacillati</taxon>
        <taxon>Bacillota</taxon>
        <taxon>Bacilli</taxon>
        <taxon>Bacillales</taxon>
        <taxon>Bacillaceae</taxon>
        <taxon>Caldalkalibacillus</taxon>
    </lineage>
</organism>
<dbReference type="Proteomes" id="UP001235840">
    <property type="component" value="Unassembled WGS sequence"/>
</dbReference>
<evidence type="ECO:0000256" key="2">
    <source>
        <dbReference type="ARBA" id="ARBA00022649"/>
    </source>
</evidence>
<sequence>MFKVRPVVIVGHDLTIDIDVIISPITSAAPRSEFDVVIEFWKESGLLYPSVARTTKLASIPRKELMRKLGKLNEQDLKNVISQCRKLF</sequence>
<evidence type="ECO:0000256" key="1">
    <source>
        <dbReference type="ARBA" id="ARBA00007521"/>
    </source>
</evidence>
<protein>
    <submittedName>
        <fullName evidence="3">mRNA interferase MazF</fullName>
        <ecNumber evidence="3">3.1.-.-</ecNumber>
    </submittedName>
</protein>
<dbReference type="InterPro" id="IPR011067">
    <property type="entry name" value="Plasmid_toxin/cell-grow_inhib"/>
</dbReference>
<evidence type="ECO:0000313" key="3">
    <source>
        <dbReference type="EMBL" id="MDQ0164892.1"/>
    </source>
</evidence>
<dbReference type="SUPFAM" id="SSF50118">
    <property type="entry name" value="Cell growth inhibitor/plasmid maintenance toxic component"/>
    <property type="match status" value="1"/>
</dbReference>